<keyword evidence="2" id="KW-1185">Reference proteome</keyword>
<gene>
    <name evidence="1" type="primary">g6956</name>
    <name evidence="1" type="ORF">VP750_LOCUS5949</name>
</gene>
<dbReference type="EMBL" id="CAXHTA020000010">
    <property type="protein sequence ID" value="CAL5224290.1"/>
    <property type="molecule type" value="Genomic_DNA"/>
</dbReference>
<name>A0ABP1FWL0_9CHLO</name>
<accession>A0ABP1FWL0</accession>
<proteinExistence type="predicted"/>
<protein>
    <submittedName>
        <fullName evidence="1">G6956 protein</fullName>
    </submittedName>
</protein>
<reference evidence="1 2" key="1">
    <citation type="submission" date="2024-06" db="EMBL/GenBank/DDBJ databases">
        <authorList>
            <person name="Kraege A."/>
            <person name="Thomma B."/>
        </authorList>
    </citation>
    <scope>NUCLEOTIDE SEQUENCE [LARGE SCALE GENOMIC DNA]</scope>
</reference>
<organism evidence="1 2">
    <name type="scientific">Coccomyxa viridis</name>
    <dbReference type="NCBI Taxonomy" id="1274662"/>
    <lineage>
        <taxon>Eukaryota</taxon>
        <taxon>Viridiplantae</taxon>
        <taxon>Chlorophyta</taxon>
        <taxon>core chlorophytes</taxon>
        <taxon>Trebouxiophyceae</taxon>
        <taxon>Trebouxiophyceae incertae sedis</taxon>
        <taxon>Coccomyxaceae</taxon>
        <taxon>Coccomyxa</taxon>
    </lineage>
</organism>
<evidence type="ECO:0000313" key="1">
    <source>
        <dbReference type="EMBL" id="CAL5224290.1"/>
    </source>
</evidence>
<sequence>MFGVAGVLDWLLVHQRVLGGRQIKDIHTFAPKHKEAERERFLNMDREGCPDSPVIMNPLRHNIPAHIRNAEDLKALGEF</sequence>
<comment type="caution">
    <text evidence="1">The sequence shown here is derived from an EMBL/GenBank/DDBJ whole genome shotgun (WGS) entry which is preliminary data.</text>
</comment>
<evidence type="ECO:0000313" key="2">
    <source>
        <dbReference type="Proteomes" id="UP001497392"/>
    </source>
</evidence>
<dbReference type="Proteomes" id="UP001497392">
    <property type="component" value="Unassembled WGS sequence"/>
</dbReference>